<evidence type="ECO:0000256" key="5">
    <source>
        <dbReference type="ARBA" id="ARBA00023242"/>
    </source>
</evidence>
<dbReference type="PROSITE" id="PS00350">
    <property type="entry name" value="MADS_BOX_1"/>
    <property type="match status" value="1"/>
</dbReference>
<evidence type="ECO:0000256" key="6">
    <source>
        <dbReference type="SAM" id="MobiDB-lite"/>
    </source>
</evidence>
<dbReference type="Proteomes" id="UP000277580">
    <property type="component" value="Unassembled WGS sequence"/>
</dbReference>
<keyword evidence="4" id="KW-0804">Transcription</keyword>
<sequence length="162" mass="17446">MSDNDPQPSPGPHDDSGPNASALSAGNGVPNAQSGLNSAGNDNRGIKRSRPNQDDDDDDEDSKPGRERRKIEIKFIQDKSRRHITFSKRKAGIMKKAYELSVLTGTQVLLLVVSETGLVYTFTTPKLQPLVTKAEGKNLIQACLNAPEPHTADNGVPEADSV</sequence>
<dbReference type="InterPro" id="IPR002100">
    <property type="entry name" value="TF_MADSbox"/>
</dbReference>
<feature type="domain" description="MADS-box" evidence="7">
    <location>
        <begin position="66"/>
        <end position="126"/>
    </location>
</feature>
<name>A0A3N4KZD2_9PEZI</name>
<keyword evidence="9" id="KW-1185">Reference proteome</keyword>
<dbReference type="CDD" id="cd00266">
    <property type="entry name" value="MADS_SRF_like"/>
    <property type="match status" value="1"/>
</dbReference>
<gene>
    <name evidence="8" type="ORF">P167DRAFT_483958</name>
</gene>
<dbReference type="GO" id="GO:0046983">
    <property type="term" value="F:protein dimerization activity"/>
    <property type="evidence" value="ECO:0007669"/>
    <property type="project" value="InterPro"/>
</dbReference>
<dbReference type="EMBL" id="ML119116">
    <property type="protein sequence ID" value="RPB14769.1"/>
    <property type="molecule type" value="Genomic_DNA"/>
</dbReference>
<dbReference type="InterPro" id="IPR050142">
    <property type="entry name" value="MADS-box/MEF2_TF"/>
</dbReference>
<dbReference type="InParanoid" id="A0A3N4KZD2"/>
<evidence type="ECO:0000256" key="2">
    <source>
        <dbReference type="ARBA" id="ARBA00023015"/>
    </source>
</evidence>
<evidence type="ECO:0000256" key="4">
    <source>
        <dbReference type="ARBA" id="ARBA00023163"/>
    </source>
</evidence>
<feature type="compositionally biased region" description="Polar residues" evidence="6">
    <location>
        <begin position="18"/>
        <end position="41"/>
    </location>
</feature>
<keyword evidence="2" id="KW-0805">Transcription regulation</keyword>
<evidence type="ECO:0000256" key="1">
    <source>
        <dbReference type="ARBA" id="ARBA00004123"/>
    </source>
</evidence>
<keyword evidence="5" id="KW-0539">Nucleus</keyword>
<dbReference type="InterPro" id="IPR036879">
    <property type="entry name" value="TF_MADSbox_sf"/>
</dbReference>
<dbReference type="GO" id="GO:0000987">
    <property type="term" value="F:cis-regulatory region sequence-specific DNA binding"/>
    <property type="evidence" value="ECO:0007669"/>
    <property type="project" value="InterPro"/>
</dbReference>
<accession>A0A3N4KZD2</accession>
<comment type="subcellular location">
    <subcellularLocation>
        <location evidence="1">Nucleus</location>
    </subcellularLocation>
</comment>
<dbReference type="PANTHER" id="PTHR48019">
    <property type="entry name" value="SERUM RESPONSE FACTOR HOMOLOG"/>
    <property type="match status" value="1"/>
</dbReference>
<dbReference type="GO" id="GO:0000981">
    <property type="term" value="F:DNA-binding transcription factor activity, RNA polymerase II-specific"/>
    <property type="evidence" value="ECO:0007669"/>
    <property type="project" value="InterPro"/>
</dbReference>
<reference evidence="8 9" key="1">
    <citation type="journal article" date="2018" name="Nat. Ecol. Evol.">
        <title>Pezizomycetes genomes reveal the molecular basis of ectomycorrhizal truffle lifestyle.</title>
        <authorList>
            <person name="Murat C."/>
            <person name="Payen T."/>
            <person name="Noel B."/>
            <person name="Kuo A."/>
            <person name="Morin E."/>
            <person name="Chen J."/>
            <person name="Kohler A."/>
            <person name="Krizsan K."/>
            <person name="Balestrini R."/>
            <person name="Da Silva C."/>
            <person name="Montanini B."/>
            <person name="Hainaut M."/>
            <person name="Levati E."/>
            <person name="Barry K.W."/>
            <person name="Belfiori B."/>
            <person name="Cichocki N."/>
            <person name="Clum A."/>
            <person name="Dockter R.B."/>
            <person name="Fauchery L."/>
            <person name="Guy J."/>
            <person name="Iotti M."/>
            <person name="Le Tacon F."/>
            <person name="Lindquist E.A."/>
            <person name="Lipzen A."/>
            <person name="Malagnac F."/>
            <person name="Mello A."/>
            <person name="Molinier V."/>
            <person name="Miyauchi S."/>
            <person name="Poulain J."/>
            <person name="Riccioni C."/>
            <person name="Rubini A."/>
            <person name="Sitrit Y."/>
            <person name="Splivallo R."/>
            <person name="Traeger S."/>
            <person name="Wang M."/>
            <person name="Zifcakova L."/>
            <person name="Wipf D."/>
            <person name="Zambonelli A."/>
            <person name="Paolocci F."/>
            <person name="Nowrousian M."/>
            <person name="Ottonello S."/>
            <person name="Baldrian P."/>
            <person name="Spatafora J.W."/>
            <person name="Henrissat B."/>
            <person name="Nagy L.G."/>
            <person name="Aury J.M."/>
            <person name="Wincker P."/>
            <person name="Grigoriev I.V."/>
            <person name="Bonfante P."/>
            <person name="Martin F.M."/>
        </authorList>
    </citation>
    <scope>NUCLEOTIDE SEQUENCE [LARGE SCALE GENOMIC DNA]</scope>
    <source>
        <strain evidence="8 9">CCBAS932</strain>
    </source>
</reference>
<dbReference type="GO" id="GO:0045944">
    <property type="term" value="P:positive regulation of transcription by RNA polymerase II"/>
    <property type="evidence" value="ECO:0007669"/>
    <property type="project" value="InterPro"/>
</dbReference>
<organism evidence="8 9">
    <name type="scientific">Morchella conica CCBAS932</name>
    <dbReference type="NCBI Taxonomy" id="1392247"/>
    <lineage>
        <taxon>Eukaryota</taxon>
        <taxon>Fungi</taxon>
        <taxon>Dikarya</taxon>
        <taxon>Ascomycota</taxon>
        <taxon>Pezizomycotina</taxon>
        <taxon>Pezizomycetes</taxon>
        <taxon>Pezizales</taxon>
        <taxon>Morchellaceae</taxon>
        <taxon>Morchella</taxon>
    </lineage>
</organism>
<dbReference type="SMART" id="SM00432">
    <property type="entry name" value="MADS"/>
    <property type="match status" value="1"/>
</dbReference>
<dbReference type="PRINTS" id="PR00404">
    <property type="entry name" value="MADSDOMAIN"/>
</dbReference>
<keyword evidence="3" id="KW-0238">DNA-binding</keyword>
<dbReference type="Gene3D" id="3.40.1810.10">
    <property type="entry name" value="Transcription factor, MADS-box"/>
    <property type="match status" value="1"/>
</dbReference>
<dbReference type="AlphaFoldDB" id="A0A3N4KZD2"/>
<proteinExistence type="predicted"/>
<dbReference type="InterPro" id="IPR033897">
    <property type="entry name" value="SRF-like_MADS-box"/>
</dbReference>
<protein>
    <submittedName>
        <fullName evidence="8">SRF-TF-domain-containing protein</fullName>
    </submittedName>
</protein>
<feature type="compositionally biased region" description="Basic and acidic residues" evidence="6">
    <location>
        <begin position="62"/>
        <end position="74"/>
    </location>
</feature>
<dbReference type="Pfam" id="PF00319">
    <property type="entry name" value="SRF-TF"/>
    <property type="match status" value="1"/>
</dbReference>
<dbReference type="STRING" id="1392247.A0A3N4KZD2"/>
<dbReference type="FunCoup" id="A0A3N4KZD2">
    <property type="interactions" value="250"/>
</dbReference>
<dbReference type="SUPFAM" id="SSF55455">
    <property type="entry name" value="SRF-like"/>
    <property type="match status" value="1"/>
</dbReference>
<dbReference type="OrthoDB" id="2284405at2759"/>
<dbReference type="GO" id="GO:0005634">
    <property type="term" value="C:nucleus"/>
    <property type="evidence" value="ECO:0007669"/>
    <property type="project" value="UniProtKB-SubCell"/>
</dbReference>
<evidence type="ECO:0000313" key="8">
    <source>
        <dbReference type="EMBL" id="RPB14769.1"/>
    </source>
</evidence>
<evidence type="ECO:0000259" key="7">
    <source>
        <dbReference type="PROSITE" id="PS50066"/>
    </source>
</evidence>
<evidence type="ECO:0000256" key="3">
    <source>
        <dbReference type="ARBA" id="ARBA00023125"/>
    </source>
</evidence>
<dbReference type="FunFam" id="3.40.1810.10:FF:000002">
    <property type="entry name" value="Serum response factor b"/>
    <property type="match status" value="1"/>
</dbReference>
<feature type="region of interest" description="Disordered" evidence="6">
    <location>
        <begin position="1"/>
        <end position="74"/>
    </location>
</feature>
<evidence type="ECO:0000313" key="9">
    <source>
        <dbReference type="Proteomes" id="UP000277580"/>
    </source>
</evidence>
<dbReference type="PROSITE" id="PS50066">
    <property type="entry name" value="MADS_BOX_2"/>
    <property type="match status" value="1"/>
</dbReference>